<evidence type="ECO:0008006" key="12">
    <source>
        <dbReference type="Google" id="ProtNLM"/>
    </source>
</evidence>
<dbReference type="InterPro" id="IPR006169">
    <property type="entry name" value="GTP1_OBG_dom"/>
</dbReference>
<dbReference type="InterPro" id="IPR031167">
    <property type="entry name" value="G_OBG"/>
</dbReference>
<dbReference type="PANTHER" id="PTHR11702">
    <property type="entry name" value="DEVELOPMENTALLY REGULATED GTP-BINDING PROTEIN-RELATED"/>
    <property type="match status" value="1"/>
</dbReference>
<accession>A4RUI9</accession>
<dbReference type="Gene3D" id="3.30.300.350">
    <property type="entry name" value="GTP-binding protein OBG, C-terminal domain"/>
    <property type="match status" value="1"/>
</dbReference>
<dbReference type="GO" id="GO:0005525">
    <property type="term" value="F:GTP binding"/>
    <property type="evidence" value="ECO:0007669"/>
    <property type="project" value="UniProtKB-KW"/>
</dbReference>
<dbReference type="PROSITE" id="PS51881">
    <property type="entry name" value="OCT"/>
    <property type="match status" value="1"/>
</dbReference>
<dbReference type="NCBIfam" id="NF008954">
    <property type="entry name" value="PRK12296.1"/>
    <property type="match status" value="1"/>
</dbReference>
<dbReference type="Pfam" id="PF01926">
    <property type="entry name" value="MMR_HSR1"/>
    <property type="match status" value="1"/>
</dbReference>
<dbReference type="PROSITE" id="PS51710">
    <property type="entry name" value="G_OBG"/>
    <property type="match status" value="1"/>
</dbReference>
<dbReference type="InterPro" id="IPR015349">
    <property type="entry name" value="OCT_dom"/>
</dbReference>
<keyword evidence="6" id="KW-0342">GTP-binding</keyword>
<dbReference type="OMA" id="HVQRCRV"/>
<proteinExistence type="inferred from homology"/>
<dbReference type="Gramene" id="ABO94972">
    <property type="protein sequence ID" value="ABO94972"/>
    <property type="gene ID" value="OSTLU_45203"/>
</dbReference>
<dbReference type="Pfam" id="PF09269">
    <property type="entry name" value="DUF1967"/>
    <property type="match status" value="1"/>
</dbReference>
<dbReference type="HOGENOM" id="CLU_011747_2_1_1"/>
<feature type="domain" description="OCT" evidence="8">
    <location>
        <begin position="345"/>
        <end position="425"/>
    </location>
</feature>
<dbReference type="NCBIfam" id="NF008955">
    <property type="entry name" value="PRK12297.1"/>
    <property type="match status" value="1"/>
</dbReference>
<dbReference type="InterPro" id="IPR006073">
    <property type="entry name" value="GTP-bd"/>
</dbReference>
<evidence type="ECO:0000256" key="5">
    <source>
        <dbReference type="ARBA" id="ARBA00022842"/>
    </source>
</evidence>
<dbReference type="OrthoDB" id="347018at2759"/>
<evidence type="ECO:0000256" key="3">
    <source>
        <dbReference type="ARBA" id="ARBA00022723"/>
    </source>
</evidence>
<dbReference type="GO" id="GO:0009570">
    <property type="term" value="C:chloroplast stroma"/>
    <property type="evidence" value="ECO:0007669"/>
    <property type="project" value="EnsemblPlants"/>
</dbReference>
<evidence type="ECO:0000259" key="8">
    <source>
        <dbReference type="PROSITE" id="PS51881"/>
    </source>
</evidence>
<keyword evidence="11" id="KW-1185">Reference proteome</keyword>
<dbReference type="GO" id="GO:0006364">
    <property type="term" value="P:rRNA processing"/>
    <property type="evidence" value="ECO:0007669"/>
    <property type="project" value="EnsemblPlants"/>
</dbReference>
<dbReference type="FunFam" id="2.70.210.12:FF:000001">
    <property type="entry name" value="GTPase Obg"/>
    <property type="match status" value="1"/>
</dbReference>
<dbReference type="Gene3D" id="3.40.50.300">
    <property type="entry name" value="P-loop containing nucleotide triphosphate hydrolases"/>
    <property type="match status" value="1"/>
</dbReference>
<comment type="similarity">
    <text evidence="2">Belongs to the TRAFAC class OBG-HflX-like GTPase superfamily. OBG GTPase family.</text>
</comment>
<dbReference type="NCBIfam" id="TIGR02729">
    <property type="entry name" value="Obg_CgtA"/>
    <property type="match status" value="1"/>
</dbReference>
<feature type="domain" description="OBG-type G" evidence="7">
    <location>
        <begin position="160"/>
        <end position="327"/>
    </location>
</feature>
<dbReference type="Pfam" id="PF01018">
    <property type="entry name" value="GTP1_OBG"/>
    <property type="match status" value="1"/>
</dbReference>
<name>A4RUI9_OSTLU</name>
<gene>
    <name evidence="10" type="ORF">OSTLU_45203</name>
</gene>
<evidence type="ECO:0000313" key="11">
    <source>
        <dbReference type="Proteomes" id="UP000001568"/>
    </source>
</evidence>
<comment type="cofactor">
    <cofactor evidence="1">
        <name>Mg(2+)</name>
        <dbReference type="ChEBI" id="CHEBI:18420"/>
    </cofactor>
</comment>
<dbReference type="EMBL" id="CP000583">
    <property type="protein sequence ID" value="ABO94972.1"/>
    <property type="molecule type" value="Genomic_DNA"/>
</dbReference>
<dbReference type="GO" id="GO:0009416">
    <property type="term" value="P:response to light stimulus"/>
    <property type="evidence" value="ECO:0007669"/>
    <property type="project" value="EnsemblPlants"/>
</dbReference>
<dbReference type="GO" id="GO:0003729">
    <property type="term" value="F:mRNA binding"/>
    <property type="evidence" value="ECO:0007669"/>
    <property type="project" value="EnsemblPlants"/>
</dbReference>
<dbReference type="Proteomes" id="UP000001568">
    <property type="component" value="Chromosome 3"/>
</dbReference>
<dbReference type="InterPro" id="IPR036346">
    <property type="entry name" value="GTP-bd_prot_GTP1/OBG_C_sf"/>
</dbReference>
<feature type="domain" description="Obg" evidence="9">
    <location>
        <begin position="1"/>
        <end position="159"/>
    </location>
</feature>
<evidence type="ECO:0000259" key="9">
    <source>
        <dbReference type="PROSITE" id="PS51883"/>
    </source>
</evidence>
<protein>
    <recommendedName>
        <fullName evidence="12">GTPase Obg</fullName>
    </recommendedName>
</protein>
<dbReference type="PROSITE" id="PS51883">
    <property type="entry name" value="OBG"/>
    <property type="match status" value="1"/>
</dbReference>
<dbReference type="PRINTS" id="PR00326">
    <property type="entry name" value="GTP1OBG"/>
</dbReference>
<organism evidence="10 11">
    <name type="scientific">Ostreococcus lucimarinus (strain CCE9901)</name>
    <dbReference type="NCBI Taxonomy" id="436017"/>
    <lineage>
        <taxon>Eukaryota</taxon>
        <taxon>Viridiplantae</taxon>
        <taxon>Chlorophyta</taxon>
        <taxon>Mamiellophyceae</taxon>
        <taxon>Mamiellales</taxon>
        <taxon>Bathycoccaceae</taxon>
        <taxon>Ostreococcus</taxon>
    </lineage>
</organism>
<dbReference type="InterPro" id="IPR027417">
    <property type="entry name" value="P-loop_NTPase"/>
</dbReference>
<dbReference type="GO" id="GO:0003924">
    <property type="term" value="F:GTPase activity"/>
    <property type="evidence" value="ECO:0007669"/>
    <property type="project" value="EnsemblPlants"/>
</dbReference>
<dbReference type="eggNOG" id="KOG1489">
    <property type="taxonomic scope" value="Eukaryota"/>
</dbReference>
<keyword evidence="3" id="KW-0479">Metal-binding</keyword>
<dbReference type="NCBIfam" id="TIGR03595">
    <property type="entry name" value="Obg_CgtA_exten"/>
    <property type="match status" value="1"/>
</dbReference>
<dbReference type="GO" id="GO:0009658">
    <property type="term" value="P:chloroplast organization"/>
    <property type="evidence" value="ECO:0007669"/>
    <property type="project" value="EnsemblPlants"/>
</dbReference>
<evidence type="ECO:0000313" key="10">
    <source>
        <dbReference type="EMBL" id="ABO94972.1"/>
    </source>
</evidence>
<evidence type="ECO:0000256" key="2">
    <source>
        <dbReference type="ARBA" id="ARBA00007699"/>
    </source>
</evidence>
<dbReference type="PANTHER" id="PTHR11702:SF44">
    <property type="entry name" value="GTP-BINDING PROTEIN OBGC, CHLOROPLASTIC"/>
    <property type="match status" value="1"/>
</dbReference>
<dbReference type="PROSITE" id="PS00905">
    <property type="entry name" value="GTP1_OBG"/>
    <property type="match status" value="1"/>
</dbReference>
<dbReference type="AlphaFoldDB" id="A4RUI9"/>
<dbReference type="InterPro" id="IPR045086">
    <property type="entry name" value="OBG_GTPase"/>
</dbReference>
<dbReference type="GO" id="GO:0000287">
    <property type="term" value="F:magnesium ion binding"/>
    <property type="evidence" value="ECO:0007669"/>
    <property type="project" value="InterPro"/>
</dbReference>
<sequence length="457" mass="49663">MRCFDTAKIYVKAGDGGDGQVAFRREKFVPQGGPSGGNGGIGGAVYIVADKNMNSLDGFRKKVHHRAEAGKRGLGSKCAGRNGRDLEILVPPGTIIRDSRSKTIIAEITKAEQRVMVLAGGRGGRGNASFKTAKNKAPMIAELGEKGREFWAEMELKLVADVGIIGIPNAGKSTLLASVSAAKPKIADYPFTTIVPNLGVVERDYERMVFADIPGLLEGASEGIGLGFEFLRHTKRTRVLIHVIDCASETCFEAYDAIRTELELFDEALLEKPEIVALNKVDDIEATERALQMKEKFDAEGISSHCVSAVTGEGVEELLADVQAALRALPPVEDAWAADIAETGVRAADGKSIEDFTIDDTPYAFVVAGEAIERFTQMTNWDYFESYKRFGRVLEMAGIDAALNAAGAGEGDRIIIGDFEFEWSKDRRDRTLYESFRQRVADAPGGQRGSRHWPHAS</sequence>
<keyword evidence="5" id="KW-0460">Magnesium</keyword>
<dbReference type="InterPro" id="IPR006074">
    <property type="entry name" value="GTP1-OBG_CS"/>
</dbReference>
<dbReference type="GO" id="GO:0005739">
    <property type="term" value="C:mitochondrion"/>
    <property type="evidence" value="ECO:0007669"/>
    <property type="project" value="TreeGrafter"/>
</dbReference>
<keyword evidence="4" id="KW-0547">Nucleotide-binding</keyword>
<dbReference type="GeneID" id="5000847"/>
<evidence type="ECO:0000256" key="6">
    <source>
        <dbReference type="ARBA" id="ARBA00023134"/>
    </source>
</evidence>
<dbReference type="SUPFAM" id="SSF102741">
    <property type="entry name" value="Obg GTP-binding protein C-terminal domain"/>
    <property type="match status" value="1"/>
</dbReference>
<dbReference type="InterPro" id="IPR014100">
    <property type="entry name" value="GTP-bd_Obg/CgtA"/>
</dbReference>
<dbReference type="RefSeq" id="XP_001416679.1">
    <property type="nucleotide sequence ID" value="XM_001416642.1"/>
</dbReference>
<dbReference type="SUPFAM" id="SSF52540">
    <property type="entry name" value="P-loop containing nucleoside triphosphate hydrolases"/>
    <property type="match status" value="1"/>
</dbReference>
<dbReference type="InterPro" id="IPR036726">
    <property type="entry name" value="GTP1_OBG_dom_sf"/>
</dbReference>
<dbReference type="GO" id="GO:0009706">
    <property type="term" value="C:chloroplast inner membrane"/>
    <property type="evidence" value="ECO:0007669"/>
    <property type="project" value="EnsemblPlants"/>
</dbReference>
<dbReference type="KEGG" id="olu:OSTLU_45203"/>
<dbReference type="CDD" id="cd01898">
    <property type="entry name" value="Obg"/>
    <property type="match status" value="1"/>
</dbReference>
<dbReference type="GO" id="GO:0010027">
    <property type="term" value="P:thylakoid membrane organization"/>
    <property type="evidence" value="ECO:0007669"/>
    <property type="project" value="EnsemblPlants"/>
</dbReference>
<dbReference type="STRING" id="436017.A4RUI9"/>
<evidence type="ECO:0000256" key="4">
    <source>
        <dbReference type="ARBA" id="ARBA00022741"/>
    </source>
</evidence>
<dbReference type="NCBIfam" id="NF008956">
    <property type="entry name" value="PRK12299.1"/>
    <property type="match status" value="1"/>
</dbReference>
<evidence type="ECO:0000259" key="7">
    <source>
        <dbReference type="PROSITE" id="PS51710"/>
    </source>
</evidence>
<dbReference type="HAMAP" id="MF_01454">
    <property type="entry name" value="GTPase_Obg"/>
    <property type="match status" value="1"/>
</dbReference>
<dbReference type="Gene3D" id="2.70.210.12">
    <property type="entry name" value="GTP1/OBG domain"/>
    <property type="match status" value="1"/>
</dbReference>
<evidence type="ECO:0000256" key="1">
    <source>
        <dbReference type="ARBA" id="ARBA00001946"/>
    </source>
</evidence>
<reference evidence="10 11" key="1">
    <citation type="journal article" date="2007" name="Proc. Natl. Acad. Sci. U.S.A.">
        <title>The tiny eukaryote Ostreococcus provides genomic insights into the paradox of plankton speciation.</title>
        <authorList>
            <person name="Palenik B."/>
            <person name="Grimwood J."/>
            <person name="Aerts A."/>
            <person name="Rouze P."/>
            <person name="Salamov A."/>
            <person name="Putnam N."/>
            <person name="Dupont C."/>
            <person name="Jorgensen R."/>
            <person name="Derelle E."/>
            <person name="Rombauts S."/>
            <person name="Zhou K."/>
            <person name="Otillar R."/>
            <person name="Merchant S.S."/>
            <person name="Podell S."/>
            <person name="Gaasterland T."/>
            <person name="Napoli C."/>
            <person name="Gendler K."/>
            <person name="Manuell A."/>
            <person name="Tai V."/>
            <person name="Vallon O."/>
            <person name="Piganeau G."/>
            <person name="Jancek S."/>
            <person name="Heijde M."/>
            <person name="Jabbari K."/>
            <person name="Bowler C."/>
            <person name="Lohr M."/>
            <person name="Robbens S."/>
            <person name="Werner G."/>
            <person name="Dubchak I."/>
            <person name="Pazour G.J."/>
            <person name="Ren Q."/>
            <person name="Paulsen I."/>
            <person name="Delwiche C."/>
            <person name="Schmutz J."/>
            <person name="Rokhsar D."/>
            <person name="Van de Peer Y."/>
            <person name="Moreau H."/>
            <person name="Grigoriev I.V."/>
        </authorList>
    </citation>
    <scope>NUCLEOTIDE SEQUENCE [LARGE SCALE GENOMIC DNA]</scope>
    <source>
        <strain evidence="10 11">CCE9901</strain>
    </source>
</reference>
<dbReference type="SUPFAM" id="SSF82051">
    <property type="entry name" value="Obg GTP-binding protein N-terminal domain"/>
    <property type="match status" value="1"/>
</dbReference>